<dbReference type="GO" id="GO:0006397">
    <property type="term" value="P:mRNA processing"/>
    <property type="evidence" value="ECO:0007669"/>
    <property type="project" value="UniProtKB-KW"/>
</dbReference>
<dbReference type="SMART" id="SM00311">
    <property type="entry name" value="PWI"/>
    <property type="match status" value="1"/>
</dbReference>
<dbReference type="GO" id="GO:0005681">
    <property type="term" value="C:spliceosomal complex"/>
    <property type="evidence" value="ECO:0007669"/>
    <property type="project" value="TreeGrafter"/>
</dbReference>
<feature type="region of interest" description="Disordered" evidence="2">
    <location>
        <begin position="162"/>
        <end position="196"/>
    </location>
</feature>
<dbReference type="InterPro" id="IPR036483">
    <property type="entry name" value="PWI_dom_sf"/>
</dbReference>
<dbReference type="Gene3D" id="1.20.1390.10">
    <property type="entry name" value="PWI domain"/>
    <property type="match status" value="1"/>
</dbReference>
<dbReference type="SUPFAM" id="SSF101233">
    <property type="entry name" value="PWI domain"/>
    <property type="match status" value="1"/>
</dbReference>
<feature type="compositionally biased region" description="Polar residues" evidence="2">
    <location>
        <begin position="176"/>
        <end position="191"/>
    </location>
</feature>
<evidence type="ECO:0000259" key="3">
    <source>
        <dbReference type="PROSITE" id="PS51025"/>
    </source>
</evidence>
<evidence type="ECO:0000313" key="4">
    <source>
        <dbReference type="EMBL" id="KAG0311559.1"/>
    </source>
</evidence>
<comment type="caution">
    <text evidence="4">The sequence shown here is derived from an EMBL/GenBank/DDBJ whole genome shotgun (WGS) entry which is preliminary data.</text>
</comment>
<name>A0A9P6UME2_9FUNG</name>
<dbReference type="GO" id="GO:0048024">
    <property type="term" value="P:regulation of mRNA splicing, via spliceosome"/>
    <property type="evidence" value="ECO:0007669"/>
    <property type="project" value="TreeGrafter"/>
</dbReference>
<organism evidence="4 5">
    <name type="scientific">Dissophora globulifera</name>
    <dbReference type="NCBI Taxonomy" id="979702"/>
    <lineage>
        <taxon>Eukaryota</taxon>
        <taxon>Fungi</taxon>
        <taxon>Fungi incertae sedis</taxon>
        <taxon>Mucoromycota</taxon>
        <taxon>Mortierellomycotina</taxon>
        <taxon>Mortierellomycetes</taxon>
        <taxon>Mortierellales</taxon>
        <taxon>Mortierellaceae</taxon>
        <taxon>Dissophora</taxon>
    </lineage>
</organism>
<dbReference type="Pfam" id="PF01480">
    <property type="entry name" value="PWI"/>
    <property type="match status" value="1"/>
</dbReference>
<evidence type="ECO:0000256" key="2">
    <source>
        <dbReference type="SAM" id="MobiDB-lite"/>
    </source>
</evidence>
<dbReference type="GO" id="GO:0003723">
    <property type="term" value="F:RNA binding"/>
    <property type="evidence" value="ECO:0007669"/>
    <property type="project" value="TreeGrafter"/>
</dbReference>
<dbReference type="Proteomes" id="UP000738325">
    <property type="component" value="Unassembled WGS sequence"/>
</dbReference>
<dbReference type="OrthoDB" id="163257at2759"/>
<dbReference type="PROSITE" id="PS51025">
    <property type="entry name" value="PWI"/>
    <property type="match status" value="1"/>
</dbReference>
<dbReference type="InterPro" id="IPR002483">
    <property type="entry name" value="PWI_dom"/>
</dbReference>
<protein>
    <recommendedName>
        <fullName evidence="3">PWI domain-containing protein</fullName>
    </recommendedName>
</protein>
<proteinExistence type="predicted"/>
<feature type="domain" description="PWI" evidence="3">
    <location>
        <begin position="28"/>
        <end position="126"/>
    </location>
</feature>
<accession>A0A9P6UME2</accession>
<dbReference type="InterPro" id="IPR052225">
    <property type="entry name" value="Ser/Arg_repetitive_matrix"/>
</dbReference>
<dbReference type="PANTHER" id="PTHR23148">
    <property type="entry name" value="SERINE/ARGININE REGULATED NUCLEAR MATRIX PROTEIN"/>
    <property type="match status" value="1"/>
</dbReference>
<gene>
    <name evidence="4" type="ORF">BGZ99_010078</name>
</gene>
<keyword evidence="5" id="KW-1185">Reference proteome</keyword>
<dbReference type="AlphaFoldDB" id="A0A9P6UME2"/>
<reference evidence="4" key="1">
    <citation type="journal article" date="2020" name="Fungal Divers.">
        <title>Resolving the Mortierellaceae phylogeny through synthesis of multi-gene phylogenetics and phylogenomics.</title>
        <authorList>
            <person name="Vandepol N."/>
            <person name="Liber J."/>
            <person name="Desiro A."/>
            <person name="Na H."/>
            <person name="Kennedy M."/>
            <person name="Barry K."/>
            <person name="Grigoriev I.V."/>
            <person name="Miller A.N."/>
            <person name="O'Donnell K."/>
            <person name="Stajich J.E."/>
            <person name="Bonito G."/>
        </authorList>
    </citation>
    <scope>NUCLEOTIDE SEQUENCE</scope>
    <source>
        <strain evidence="4">REB-010B</strain>
    </source>
</reference>
<dbReference type="EMBL" id="JAAAIP010000906">
    <property type="protein sequence ID" value="KAG0311559.1"/>
    <property type="molecule type" value="Genomic_DNA"/>
</dbReference>
<keyword evidence="1" id="KW-0507">mRNA processing</keyword>
<sequence>MGDAGFFKGTSADQDARFSDKQKKLLRSMHFPSEFNQKIDMKKVNLKVIKGWMAQRISQFLGIEDEVVVEYASGMLEEDSPDPKMMQINLQGFLERNSQAFVLELWKLLISAQKSLGGIPQQFLDQTKEELLQAKRLKDVEMGRLREQEDKERAVADEVRRKAQAIRDANRPKASSLGNNDTANSRTTLQNGPREDHQISADEIVLMADPAVGMELIETAGDITMTRERVATTTAAEGMIGTEIAAGNEIEDVILTETDTEIAATPIGRTITMPRALAVVVAAEATVASAMVAEIVFGSEGVIEIHITGVIGAEIADVIGAVIVDVTEAETVDGIERVTSRATDIAKRRNDDVYDPRAGPGVDLAGPILESGH</sequence>
<evidence type="ECO:0000256" key="1">
    <source>
        <dbReference type="ARBA" id="ARBA00022664"/>
    </source>
</evidence>
<evidence type="ECO:0000313" key="5">
    <source>
        <dbReference type="Proteomes" id="UP000738325"/>
    </source>
</evidence>
<dbReference type="PANTHER" id="PTHR23148:SF0">
    <property type="entry name" value="SERINE_ARGININE REPETITIVE MATRIX PROTEIN 1"/>
    <property type="match status" value="1"/>
</dbReference>